<keyword evidence="9" id="KW-0479">Metal-binding</keyword>
<dbReference type="Pfam" id="PF19991">
    <property type="entry name" value="HMA_2"/>
    <property type="match status" value="1"/>
</dbReference>
<dbReference type="SFLD" id="SFLDS00003">
    <property type="entry name" value="Haloacid_Dehalogenase"/>
    <property type="match status" value="1"/>
</dbReference>
<dbReference type="Proteomes" id="UP000060487">
    <property type="component" value="Unassembled WGS sequence"/>
</dbReference>
<dbReference type="RefSeq" id="WP_085053497.1">
    <property type="nucleotide sequence ID" value="NZ_LNQR01000117.1"/>
</dbReference>
<keyword evidence="12" id="KW-1185">Reference proteome</keyword>
<dbReference type="Pfam" id="PF00702">
    <property type="entry name" value="Hydrolase"/>
    <property type="match status" value="1"/>
</dbReference>
<dbReference type="InterPro" id="IPR044492">
    <property type="entry name" value="P_typ_ATPase_HD_dom"/>
</dbReference>
<evidence type="ECO:0000256" key="9">
    <source>
        <dbReference type="RuleBase" id="RU362081"/>
    </source>
</evidence>
<evidence type="ECO:0000313" key="12">
    <source>
        <dbReference type="Proteomes" id="UP000060487"/>
    </source>
</evidence>
<comment type="caution">
    <text evidence="9">Lacks conserved residue(s) required for the propagation of feature annotation.</text>
</comment>
<organism evidence="11 12">
    <name type="scientific">Candidatus Magnetominusculus xianensis</name>
    <dbReference type="NCBI Taxonomy" id="1748249"/>
    <lineage>
        <taxon>Bacteria</taxon>
        <taxon>Pseudomonadati</taxon>
        <taxon>Nitrospirota</taxon>
        <taxon>Nitrospiria</taxon>
        <taxon>Nitrospirales</taxon>
        <taxon>Nitrospiraceae</taxon>
        <taxon>Candidatus Magnetominusculus</taxon>
    </lineage>
</organism>
<dbReference type="PANTHER" id="PTHR48085:SF5">
    <property type="entry name" value="CADMIUM_ZINC-TRANSPORTING ATPASE HMA4-RELATED"/>
    <property type="match status" value="1"/>
</dbReference>
<feature type="transmembrane region" description="Helical" evidence="9">
    <location>
        <begin position="217"/>
        <end position="242"/>
    </location>
</feature>
<evidence type="ECO:0000256" key="2">
    <source>
        <dbReference type="ARBA" id="ARBA00006024"/>
    </source>
</evidence>
<comment type="caution">
    <text evidence="11">The sequence shown here is derived from an EMBL/GenBank/DDBJ whole genome shotgun (WGS) entry which is preliminary data.</text>
</comment>
<dbReference type="NCBIfam" id="TIGR01525">
    <property type="entry name" value="ATPase-IB_hvy"/>
    <property type="match status" value="1"/>
</dbReference>
<gene>
    <name evidence="11" type="ORF">ASN18_2877</name>
</gene>
<proteinExistence type="inferred from homology"/>
<protein>
    <recommendedName>
        <fullName evidence="7">P-type Zn(2+) transporter</fullName>
        <ecNumber evidence="7">7.2.2.12</ecNumber>
    </recommendedName>
</protein>
<accession>A0ABR5SD06</accession>
<evidence type="ECO:0000256" key="3">
    <source>
        <dbReference type="ARBA" id="ARBA00022692"/>
    </source>
</evidence>
<keyword evidence="3 9" id="KW-0812">Transmembrane</keyword>
<dbReference type="PANTHER" id="PTHR48085">
    <property type="entry name" value="CADMIUM/ZINC-TRANSPORTING ATPASE HMA2-RELATED"/>
    <property type="match status" value="1"/>
</dbReference>
<dbReference type="Gene3D" id="3.40.50.1000">
    <property type="entry name" value="HAD superfamily/HAD-like"/>
    <property type="match status" value="1"/>
</dbReference>
<dbReference type="SUPFAM" id="SSF56784">
    <property type="entry name" value="HAD-like"/>
    <property type="match status" value="1"/>
</dbReference>
<dbReference type="InterPro" id="IPR001757">
    <property type="entry name" value="P_typ_ATPase"/>
</dbReference>
<dbReference type="SUPFAM" id="SSF81653">
    <property type="entry name" value="Calcium ATPase, transduction domain A"/>
    <property type="match status" value="1"/>
</dbReference>
<comment type="similarity">
    <text evidence="2 9">Belongs to the cation transport ATPase (P-type) (TC 3.A.3) family. Type IB subfamily.</text>
</comment>
<dbReference type="InterPro" id="IPR023214">
    <property type="entry name" value="HAD_sf"/>
</dbReference>
<sequence>MLRTDGDFDQITYYSTSENVFRSDDHVAVPAAKSAVVNIEEYKKDIHKNSAVFLEINTSLLKLQLKCVIKHSITGRLRFNIALLASYKDLCGTLGSYLRKQPGVTDVNINHFCGSFTVVYDKDAVRPDIIMASVSSLTLTDVVTLKTLPALSKKEDKDISLSYFKWASAATVLSVALGGIPPLALAIVYPVIIYIGIPVYKRAYKCLTTERRFNVDFLDAAALTVGMLTGDVMNASAMVWLIHLGDYIRDLTASSSQRTIRKLLDFQENYAWVVRGDVEVKVRVKDIEVGEIVSLNVGNLIPVDGQITEGEIIVDQQVLTGESFPVHKETGDTVLAATVIKDGKAYVRVLRTGDDTKVAQVVKMVEEAPIYETKIQNHAEKFADGIVAPSLITTGLIFATTLNLYHLAALLTVDFGTGVRVSAPTAVLSCMISATSHGILIKGGSYLEKLYKSDTIIFDKTGTLTTGVIKVEDVTAFNGYREEEIVSFAATAELQMTHPIAEAVVKHAEANHIRLMRRDSVQYCVGRGVDAWIAGKNVLVGSLRMLEENAIPTDGEIADITDRIISDGKAALYIAIDGRLGGIISFRDQIRKEAKSMIDELHRVGVKNVIMLTGDVKKVAYPVAKALGIDQCIAEVLPEQKADVVIDLKNKGHIVAFVGDGINDSVALSYADIGISVKGGADITKETAGVILLDDNLNKIPMAFEISKETITLIKENYTITGGLNAAAYALAALNLISPVLSTLISNGSAIIACLNGMKPIIRMKLKGR</sequence>
<dbReference type="EMBL" id="LNQR01000117">
    <property type="protein sequence ID" value="KWT78273.1"/>
    <property type="molecule type" value="Genomic_DNA"/>
</dbReference>
<dbReference type="EC" id="7.2.2.12" evidence="7"/>
<dbReference type="InterPro" id="IPR036412">
    <property type="entry name" value="HAD-like_sf"/>
</dbReference>
<dbReference type="InterPro" id="IPR027256">
    <property type="entry name" value="P-typ_ATPase_IB"/>
</dbReference>
<evidence type="ECO:0000256" key="4">
    <source>
        <dbReference type="ARBA" id="ARBA00022967"/>
    </source>
</evidence>
<dbReference type="PRINTS" id="PR00119">
    <property type="entry name" value="CATATPASE"/>
</dbReference>
<dbReference type="InterPro" id="IPR059000">
    <property type="entry name" value="ATPase_P-type_domA"/>
</dbReference>
<dbReference type="Gene3D" id="2.70.150.10">
    <property type="entry name" value="Calcium-transporting ATPase, cytoplasmic transduction domain A"/>
    <property type="match status" value="1"/>
</dbReference>
<evidence type="ECO:0000256" key="8">
    <source>
        <dbReference type="ARBA" id="ARBA00047308"/>
    </source>
</evidence>
<reference evidence="11 12" key="1">
    <citation type="submission" date="2015-11" db="EMBL/GenBank/DDBJ databases">
        <authorList>
            <person name="Lin W."/>
        </authorList>
    </citation>
    <scope>NUCLEOTIDE SEQUENCE [LARGE SCALE GENOMIC DNA]</scope>
    <source>
        <strain evidence="11 12">HCH-1</strain>
    </source>
</reference>
<keyword evidence="4" id="KW-1278">Translocase</keyword>
<dbReference type="GO" id="GO:0016787">
    <property type="term" value="F:hydrolase activity"/>
    <property type="evidence" value="ECO:0007669"/>
    <property type="project" value="UniProtKB-KW"/>
</dbReference>
<dbReference type="Gene3D" id="3.40.1110.10">
    <property type="entry name" value="Calcium-transporting ATPase, cytoplasmic domain N"/>
    <property type="match status" value="1"/>
</dbReference>
<dbReference type="SFLD" id="SFLDG00002">
    <property type="entry name" value="C1.7:_P-type_atpase_like"/>
    <property type="match status" value="1"/>
</dbReference>
<dbReference type="InterPro" id="IPR018303">
    <property type="entry name" value="ATPase_P-typ_P_site"/>
</dbReference>
<keyword evidence="11" id="KW-0378">Hydrolase</keyword>
<keyword evidence="9" id="KW-0547">Nucleotide-binding</keyword>
<evidence type="ECO:0000259" key="10">
    <source>
        <dbReference type="Pfam" id="PF00122"/>
    </source>
</evidence>
<evidence type="ECO:0000256" key="7">
    <source>
        <dbReference type="ARBA" id="ARBA00039097"/>
    </source>
</evidence>
<keyword evidence="5 9" id="KW-1133">Transmembrane helix</keyword>
<dbReference type="InterPro" id="IPR008250">
    <property type="entry name" value="ATPase_P-typ_transduc_dom_A_sf"/>
</dbReference>
<dbReference type="InterPro" id="IPR051014">
    <property type="entry name" value="Cation_Transport_ATPase_IB"/>
</dbReference>
<evidence type="ECO:0000256" key="1">
    <source>
        <dbReference type="ARBA" id="ARBA00004370"/>
    </source>
</evidence>
<feature type="domain" description="P-type ATPase A" evidence="10">
    <location>
        <begin position="267"/>
        <end position="366"/>
    </location>
</feature>
<feature type="transmembrane region" description="Helical" evidence="9">
    <location>
        <begin position="166"/>
        <end position="197"/>
    </location>
</feature>
<dbReference type="NCBIfam" id="TIGR01494">
    <property type="entry name" value="ATPase_P-type"/>
    <property type="match status" value="1"/>
</dbReference>
<keyword evidence="9" id="KW-1003">Cell membrane</keyword>
<keyword evidence="9" id="KW-0067">ATP-binding</keyword>
<comment type="catalytic activity">
    <reaction evidence="8">
        <text>Zn(2+)(in) + ATP + H2O = Zn(2+)(out) + ADP + phosphate + H(+)</text>
        <dbReference type="Rhea" id="RHEA:20621"/>
        <dbReference type="ChEBI" id="CHEBI:15377"/>
        <dbReference type="ChEBI" id="CHEBI:15378"/>
        <dbReference type="ChEBI" id="CHEBI:29105"/>
        <dbReference type="ChEBI" id="CHEBI:30616"/>
        <dbReference type="ChEBI" id="CHEBI:43474"/>
        <dbReference type="ChEBI" id="CHEBI:456216"/>
        <dbReference type="EC" id="7.2.2.12"/>
    </reaction>
</comment>
<keyword evidence="6 9" id="KW-0472">Membrane</keyword>
<dbReference type="InterPro" id="IPR023299">
    <property type="entry name" value="ATPase_P-typ_cyto_dom_N"/>
</dbReference>
<evidence type="ECO:0000313" key="11">
    <source>
        <dbReference type="EMBL" id="KWT78273.1"/>
    </source>
</evidence>
<evidence type="ECO:0000256" key="6">
    <source>
        <dbReference type="ARBA" id="ARBA00023136"/>
    </source>
</evidence>
<dbReference type="PROSITE" id="PS00154">
    <property type="entry name" value="ATPASE_E1_E2"/>
    <property type="match status" value="1"/>
</dbReference>
<name>A0ABR5SD06_9BACT</name>
<dbReference type="SFLD" id="SFLDF00027">
    <property type="entry name" value="p-type_atpase"/>
    <property type="match status" value="1"/>
</dbReference>
<evidence type="ECO:0000256" key="5">
    <source>
        <dbReference type="ARBA" id="ARBA00022989"/>
    </source>
</evidence>
<comment type="subcellular location">
    <subcellularLocation>
        <location evidence="9">Cell membrane</location>
    </subcellularLocation>
    <subcellularLocation>
        <location evidence="1">Membrane</location>
    </subcellularLocation>
</comment>
<dbReference type="Pfam" id="PF00122">
    <property type="entry name" value="E1-E2_ATPase"/>
    <property type="match status" value="1"/>
</dbReference>